<reference evidence="3" key="1">
    <citation type="submission" date="2021-02" db="EMBL/GenBank/DDBJ databases">
        <authorList>
            <person name="Nowell W R."/>
        </authorList>
    </citation>
    <scope>NUCLEOTIDE SEQUENCE</scope>
</reference>
<dbReference type="Proteomes" id="UP000663845">
    <property type="component" value="Unassembled WGS sequence"/>
</dbReference>
<accession>A0A814Y6V1</accession>
<proteinExistence type="predicted"/>
<feature type="compositionally biased region" description="Low complexity" evidence="1">
    <location>
        <begin position="334"/>
        <end position="349"/>
    </location>
</feature>
<gene>
    <name evidence="3" type="ORF">JYZ213_LOCUS28212</name>
</gene>
<evidence type="ECO:0000313" key="4">
    <source>
        <dbReference type="Proteomes" id="UP000663845"/>
    </source>
</evidence>
<comment type="caution">
    <text evidence="3">The sequence shown here is derived from an EMBL/GenBank/DDBJ whole genome shotgun (WGS) entry which is preliminary data.</text>
</comment>
<sequence length="598" mass="70172">MKKISITLLICIATLVIIFNNNCVQAAEEDNFEEDQLDALSFLVDKRAYKQFKTTCEEHKREAKAAYELRCEPSITPRSTSNEFLRRKRGIFHPGLTACEEQKREAREDYEERCEPSIPWQRDQQKREAREDYEERCEPSIPWQRDRNSNRFCPDINDWHELDSYEIGEGGGFDFDTLGKLIPQNMSIEKIIGGVVAGIITAGVGGKRRAAHANRFLKRTFFHPGATKCEEQKREAREDYEERCEPSFPLFRNTGTRRFCPDIHDWKEFDNYEIGDGYDSRDPMGGDKKNTGYNKERNQYERTNDRNQYNRNNDRNHYNTISDRNQYNTVNDKNNYPTSSSSNPRSTSNEFLRRKRGIFHPGLTACEEQKREAREDYEERCEPSIPWQRDRNSNRFCPDINDWHELDSYEIGEGGGFDFDTLGKLIPQNMSMEKIIGGVVAGIITAGVGGKRRAAHANRFLKRTFFHPGATKCEEQKREAREDYEERCEPSFPLFRNTGTRRFCPDIHDWKEFDNYEIGDGYDSRDPMGGDKKNTGHNKERNQYERTNDRNQYNRNNDRNHYNTISDRNQYNTVNDKNNYPTSSSSNRNNDYDMEHVD</sequence>
<name>A0A814Y6V1_9BILA</name>
<organism evidence="3 4">
    <name type="scientific">Adineta steineri</name>
    <dbReference type="NCBI Taxonomy" id="433720"/>
    <lineage>
        <taxon>Eukaryota</taxon>
        <taxon>Metazoa</taxon>
        <taxon>Spiralia</taxon>
        <taxon>Gnathifera</taxon>
        <taxon>Rotifera</taxon>
        <taxon>Eurotatoria</taxon>
        <taxon>Bdelloidea</taxon>
        <taxon>Adinetida</taxon>
        <taxon>Adinetidae</taxon>
        <taxon>Adineta</taxon>
    </lineage>
</organism>
<dbReference type="EMBL" id="CAJNOG010000406">
    <property type="protein sequence ID" value="CAF1224902.1"/>
    <property type="molecule type" value="Genomic_DNA"/>
</dbReference>
<feature type="region of interest" description="Disordered" evidence="1">
    <location>
        <begin position="277"/>
        <end position="354"/>
    </location>
</feature>
<evidence type="ECO:0000256" key="1">
    <source>
        <dbReference type="SAM" id="MobiDB-lite"/>
    </source>
</evidence>
<feature type="compositionally biased region" description="Polar residues" evidence="1">
    <location>
        <begin position="565"/>
        <end position="589"/>
    </location>
</feature>
<feature type="compositionally biased region" description="Polar residues" evidence="1">
    <location>
        <begin position="321"/>
        <end position="333"/>
    </location>
</feature>
<feature type="chain" id="PRO_5032860775" evidence="2">
    <location>
        <begin position="27"/>
        <end position="598"/>
    </location>
</feature>
<dbReference type="AlphaFoldDB" id="A0A814Y6V1"/>
<protein>
    <submittedName>
        <fullName evidence="3">Uncharacterized protein</fullName>
    </submittedName>
</protein>
<feature type="compositionally biased region" description="Basic and acidic residues" evidence="1">
    <location>
        <begin position="278"/>
        <end position="305"/>
    </location>
</feature>
<feature type="signal peptide" evidence="2">
    <location>
        <begin position="1"/>
        <end position="26"/>
    </location>
</feature>
<feature type="compositionally biased region" description="Basic and acidic residues" evidence="1">
    <location>
        <begin position="522"/>
        <end position="549"/>
    </location>
</feature>
<feature type="region of interest" description="Disordered" evidence="1">
    <location>
        <begin position="518"/>
        <end position="598"/>
    </location>
</feature>
<evidence type="ECO:0000256" key="2">
    <source>
        <dbReference type="SAM" id="SignalP"/>
    </source>
</evidence>
<evidence type="ECO:0000313" key="3">
    <source>
        <dbReference type="EMBL" id="CAF1224902.1"/>
    </source>
</evidence>
<keyword evidence="2" id="KW-0732">Signal</keyword>